<evidence type="ECO:0000256" key="1">
    <source>
        <dbReference type="SAM" id="MobiDB-lite"/>
    </source>
</evidence>
<evidence type="ECO:0000313" key="3">
    <source>
        <dbReference type="Proteomes" id="UP000009096"/>
    </source>
</evidence>
<dbReference type="VEuPathDB" id="FungiDB:FVEG_03215"/>
<proteinExistence type="predicted"/>
<feature type="region of interest" description="Disordered" evidence="1">
    <location>
        <begin position="17"/>
        <end position="37"/>
    </location>
</feature>
<name>W7M7Z0_GIBM7</name>
<dbReference type="EMBL" id="CM000582">
    <property type="protein sequence ID" value="EWG41022.1"/>
    <property type="molecule type" value="Genomic_DNA"/>
</dbReference>
<dbReference type="KEGG" id="fvr:FVEG_03215"/>
<keyword evidence="3" id="KW-1185">Reference proteome</keyword>
<sequence>MVSVSHAGFRFVDRSQSSVGSLTYTQRQLNTSSKNSALETKMDLVPLSSVPEYSGIHASSTSRIRDTTCLTEAKLFHSNDRNRSPSN</sequence>
<accession>W7M7Z0</accession>
<dbReference type="EMBL" id="DS022244">
    <property type="protein sequence ID" value="EWG41022.1"/>
    <property type="molecule type" value="Genomic_DNA"/>
</dbReference>
<organism evidence="2 3">
    <name type="scientific">Gibberella moniliformis (strain M3125 / FGSC 7600)</name>
    <name type="common">Maize ear and stalk rot fungus</name>
    <name type="synonym">Fusarium verticillioides</name>
    <dbReference type="NCBI Taxonomy" id="334819"/>
    <lineage>
        <taxon>Eukaryota</taxon>
        <taxon>Fungi</taxon>
        <taxon>Dikarya</taxon>
        <taxon>Ascomycota</taxon>
        <taxon>Pezizomycotina</taxon>
        <taxon>Sordariomycetes</taxon>
        <taxon>Hypocreomycetidae</taxon>
        <taxon>Hypocreales</taxon>
        <taxon>Nectriaceae</taxon>
        <taxon>Fusarium</taxon>
        <taxon>Fusarium fujikuroi species complex</taxon>
    </lineage>
</organism>
<dbReference type="GeneID" id="30061371"/>
<dbReference type="RefSeq" id="XP_018747213.1">
    <property type="nucleotide sequence ID" value="XM_018890825.1"/>
</dbReference>
<dbReference type="HOGENOM" id="CLU_2483546_0_0_1"/>
<protein>
    <submittedName>
        <fullName evidence="2">Uncharacterized protein</fullName>
    </submittedName>
</protein>
<evidence type="ECO:0000313" key="2">
    <source>
        <dbReference type="EMBL" id="EWG41022.1"/>
    </source>
</evidence>
<reference evidence="2 3" key="1">
    <citation type="journal article" date="2010" name="Nature">
        <title>Comparative genomics reveals mobile pathogenicity chromosomes in Fusarium.</title>
        <authorList>
            <person name="Ma L.J."/>
            <person name="van der Does H.C."/>
            <person name="Borkovich K.A."/>
            <person name="Coleman J.J."/>
            <person name="Daboussi M.J."/>
            <person name="Di Pietro A."/>
            <person name="Dufresne M."/>
            <person name="Freitag M."/>
            <person name="Grabherr M."/>
            <person name="Henrissat B."/>
            <person name="Houterman P.M."/>
            <person name="Kang S."/>
            <person name="Shim W.B."/>
            <person name="Woloshuk C."/>
            <person name="Xie X."/>
            <person name="Xu J.R."/>
            <person name="Antoniw J."/>
            <person name="Baker S.E."/>
            <person name="Bluhm B.H."/>
            <person name="Breakspear A."/>
            <person name="Brown D.W."/>
            <person name="Butchko R.A."/>
            <person name="Chapman S."/>
            <person name="Coulson R."/>
            <person name="Coutinho P.M."/>
            <person name="Danchin E.G."/>
            <person name="Diener A."/>
            <person name="Gale L.R."/>
            <person name="Gardiner D.M."/>
            <person name="Goff S."/>
            <person name="Hammond-Kosack K.E."/>
            <person name="Hilburn K."/>
            <person name="Hua-Van A."/>
            <person name="Jonkers W."/>
            <person name="Kazan K."/>
            <person name="Kodira C.D."/>
            <person name="Koehrsen M."/>
            <person name="Kumar L."/>
            <person name="Lee Y.H."/>
            <person name="Li L."/>
            <person name="Manners J.M."/>
            <person name="Miranda-Saavedra D."/>
            <person name="Mukherjee M."/>
            <person name="Park G."/>
            <person name="Park J."/>
            <person name="Park S.Y."/>
            <person name="Proctor R.H."/>
            <person name="Regev A."/>
            <person name="Ruiz-Roldan M.C."/>
            <person name="Sain D."/>
            <person name="Sakthikumar S."/>
            <person name="Sykes S."/>
            <person name="Schwartz D.C."/>
            <person name="Turgeon B.G."/>
            <person name="Wapinski I."/>
            <person name="Yoder O."/>
            <person name="Young S."/>
            <person name="Zeng Q."/>
            <person name="Zhou S."/>
            <person name="Galagan J."/>
            <person name="Cuomo C.A."/>
            <person name="Kistler H.C."/>
            <person name="Rep M."/>
        </authorList>
    </citation>
    <scope>NUCLEOTIDE SEQUENCE [LARGE SCALE GENOMIC DNA]</scope>
    <source>
        <strain evidence="3">M3125 / FGSC 7600</strain>
    </source>
</reference>
<dbReference type="AlphaFoldDB" id="W7M7Z0"/>
<gene>
    <name evidence="2" type="ORF">FVEG_03215</name>
</gene>
<dbReference type="Proteomes" id="UP000009096">
    <property type="component" value="Chromosome 5"/>
</dbReference>